<comment type="function">
    <text evidence="1 11">Condensation of UDP-2,3-diacylglucosamine and 2,3-diacylglucosamine-1-phosphate to form lipid A disaccharide, a precursor of lipid A, a phosphorylated glycolipid that anchors the lipopolysaccharide to the outer membrane of the cell.</text>
</comment>
<keyword evidence="6 11" id="KW-0441">Lipid A biosynthesis</keyword>
<dbReference type="GO" id="GO:0008915">
    <property type="term" value="F:lipid-A-disaccharide synthase activity"/>
    <property type="evidence" value="ECO:0007669"/>
    <property type="project" value="UniProtKB-UniRule"/>
</dbReference>
<sequence>MSGREPLRLVLVAGEASGDLLGGDLARALKRQRPDLELAGITGPHMRSAGVETWFDVEALSVMGLTEVLRHLARLIRLRKNLRQRILGWPATALVTIDAPDFNLGLARQLHRRGLTTIHYVSPSVWAWRAGRIPRIARSLDLLLTLFPFEPALYRPHGLDARFVGHPLADELRAGPDRSAARTTLQTGSENPVIALLPGSREGELTRHVGLLAATARLLRRAHPAADLVMLLSGPRHAALARELAGSALEQAGVRLLSDVTRSGLAAADVAIAASGTVTLEAFLLECPLVVYYRLAPATFHLARALKLVRSQFVSLPNILCQHRLVPERLQGEATPETLLADVNAWLAQPERTRQYRQQAAKWRQRLGCQAGEQAARAVLARLGGEALSRS</sequence>
<proteinExistence type="inferred from homology"/>
<gene>
    <name evidence="11 12" type="primary">lpxB</name>
    <name evidence="12" type="ORF">G3I74_04230</name>
</gene>
<dbReference type="PANTHER" id="PTHR30372">
    <property type="entry name" value="LIPID-A-DISACCHARIDE SYNTHASE"/>
    <property type="match status" value="1"/>
</dbReference>
<reference evidence="12 13" key="1">
    <citation type="submission" date="2020-02" db="EMBL/GenBank/DDBJ databases">
        <authorList>
            <person name="Zhang X.-Y."/>
        </authorList>
    </citation>
    <scope>NUCLEOTIDE SEQUENCE [LARGE SCALE GENOMIC DNA]</scope>
    <source>
        <strain evidence="12 13">C33</strain>
    </source>
</reference>
<dbReference type="GO" id="GO:0016020">
    <property type="term" value="C:membrane"/>
    <property type="evidence" value="ECO:0007669"/>
    <property type="project" value="GOC"/>
</dbReference>
<dbReference type="GO" id="GO:0009245">
    <property type="term" value="P:lipid A biosynthetic process"/>
    <property type="evidence" value="ECO:0007669"/>
    <property type="project" value="UniProtKB-UniRule"/>
</dbReference>
<keyword evidence="8 11" id="KW-0808">Transferase</keyword>
<evidence type="ECO:0000256" key="6">
    <source>
        <dbReference type="ARBA" id="ARBA00022556"/>
    </source>
</evidence>
<protein>
    <recommendedName>
        <fullName evidence="4 11">Lipid-A-disaccharide synthase</fullName>
        <ecNumber evidence="3 11">2.4.1.182</ecNumber>
    </recommendedName>
</protein>
<evidence type="ECO:0000256" key="7">
    <source>
        <dbReference type="ARBA" id="ARBA00022676"/>
    </source>
</evidence>
<evidence type="ECO:0000313" key="13">
    <source>
        <dbReference type="Proteomes" id="UP000484885"/>
    </source>
</evidence>
<evidence type="ECO:0000256" key="3">
    <source>
        <dbReference type="ARBA" id="ARBA00012687"/>
    </source>
</evidence>
<dbReference type="PANTHER" id="PTHR30372:SF4">
    <property type="entry name" value="LIPID-A-DISACCHARIDE SYNTHASE, MITOCHONDRIAL-RELATED"/>
    <property type="match status" value="1"/>
</dbReference>
<evidence type="ECO:0000256" key="9">
    <source>
        <dbReference type="ARBA" id="ARBA00023098"/>
    </source>
</evidence>
<evidence type="ECO:0000256" key="2">
    <source>
        <dbReference type="ARBA" id="ARBA00007868"/>
    </source>
</evidence>
<keyword evidence="9 11" id="KW-0443">Lipid metabolism</keyword>
<keyword evidence="13" id="KW-1185">Reference proteome</keyword>
<name>A0A845UXI4_9GAMM</name>
<evidence type="ECO:0000256" key="5">
    <source>
        <dbReference type="ARBA" id="ARBA00022516"/>
    </source>
</evidence>
<dbReference type="EMBL" id="JAAGSC010000034">
    <property type="protein sequence ID" value="NDY94932.1"/>
    <property type="molecule type" value="Genomic_DNA"/>
</dbReference>
<dbReference type="Pfam" id="PF02684">
    <property type="entry name" value="LpxB"/>
    <property type="match status" value="1"/>
</dbReference>
<dbReference type="SUPFAM" id="SSF53756">
    <property type="entry name" value="UDP-Glycosyltransferase/glycogen phosphorylase"/>
    <property type="match status" value="1"/>
</dbReference>
<evidence type="ECO:0000313" key="12">
    <source>
        <dbReference type="EMBL" id="NDY94932.1"/>
    </source>
</evidence>
<dbReference type="InterPro" id="IPR003835">
    <property type="entry name" value="Glyco_trans_19"/>
</dbReference>
<organism evidence="12 13">
    <name type="scientific">Wenzhouxiangella limi</name>
    <dbReference type="NCBI Taxonomy" id="2707351"/>
    <lineage>
        <taxon>Bacteria</taxon>
        <taxon>Pseudomonadati</taxon>
        <taxon>Pseudomonadota</taxon>
        <taxon>Gammaproteobacteria</taxon>
        <taxon>Chromatiales</taxon>
        <taxon>Wenzhouxiangellaceae</taxon>
        <taxon>Wenzhouxiangella</taxon>
    </lineage>
</organism>
<comment type="similarity">
    <text evidence="2 11">Belongs to the LpxB family.</text>
</comment>
<accession>A0A845UXI4</accession>
<comment type="caution">
    <text evidence="12">The sequence shown here is derived from an EMBL/GenBank/DDBJ whole genome shotgun (WGS) entry which is preliminary data.</text>
</comment>
<dbReference type="AlphaFoldDB" id="A0A845UXI4"/>
<dbReference type="RefSeq" id="WP_164210345.1">
    <property type="nucleotide sequence ID" value="NZ_JAAGSC010000034.1"/>
</dbReference>
<keyword evidence="5 11" id="KW-0444">Lipid biosynthesis</keyword>
<dbReference type="GO" id="GO:0005543">
    <property type="term" value="F:phospholipid binding"/>
    <property type="evidence" value="ECO:0007669"/>
    <property type="project" value="TreeGrafter"/>
</dbReference>
<dbReference type="Proteomes" id="UP000484885">
    <property type="component" value="Unassembled WGS sequence"/>
</dbReference>
<comment type="pathway">
    <text evidence="11">Bacterial outer membrane biogenesis; LPS lipid A biosynthesis.</text>
</comment>
<dbReference type="UniPathway" id="UPA00973"/>
<evidence type="ECO:0000256" key="1">
    <source>
        <dbReference type="ARBA" id="ARBA00002056"/>
    </source>
</evidence>
<evidence type="ECO:0000256" key="8">
    <source>
        <dbReference type="ARBA" id="ARBA00022679"/>
    </source>
</evidence>
<comment type="catalytic activity">
    <reaction evidence="10 11">
        <text>a lipid X + a UDP-2-N,3-O-bis[(3R)-3-hydroxyacyl]-alpha-D-glucosamine = a lipid A disaccharide + UDP + H(+)</text>
        <dbReference type="Rhea" id="RHEA:67828"/>
        <dbReference type="ChEBI" id="CHEBI:15378"/>
        <dbReference type="ChEBI" id="CHEBI:58223"/>
        <dbReference type="ChEBI" id="CHEBI:137748"/>
        <dbReference type="ChEBI" id="CHEBI:176338"/>
        <dbReference type="ChEBI" id="CHEBI:176343"/>
        <dbReference type="EC" id="2.4.1.182"/>
    </reaction>
</comment>
<dbReference type="NCBIfam" id="TIGR00215">
    <property type="entry name" value="lpxB"/>
    <property type="match status" value="1"/>
</dbReference>
<dbReference type="EC" id="2.4.1.182" evidence="3 11"/>
<evidence type="ECO:0000256" key="10">
    <source>
        <dbReference type="ARBA" id="ARBA00048975"/>
    </source>
</evidence>
<dbReference type="HAMAP" id="MF_00392">
    <property type="entry name" value="LpxB"/>
    <property type="match status" value="1"/>
</dbReference>
<evidence type="ECO:0000256" key="11">
    <source>
        <dbReference type="HAMAP-Rule" id="MF_00392"/>
    </source>
</evidence>
<keyword evidence="7 11" id="KW-0328">Glycosyltransferase</keyword>
<evidence type="ECO:0000256" key="4">
    <source>
        <dbReference type="ARBA" id="ARBA00020902"/>
    </source>
</evidence>